<evidence type="ECO:0000313" key="2">
    <source>
        <dbReference type="EMBL" id="QWZ09370.1"/>
    </source>
</evidence>
<keyword evidence="3" id="KW-1185">Reference proteome</keyword>
<evidence type="ECO:0008006" key="4">
    <source>
        <dbReference type="Google" id="ProtNLM"/>
    </source>
</evidence>
<name>A0A975T0I0_9ACTN</name>
<keyword evidence="1" id="KW-0812">Transmembrane</keyword>
<accession>A0A975T0I0</accession>
<keyword evidence="1" id="KW-1133">Transmembrane helix</keyword>
<reference evidence="2" key="1">
    <citation type="submission" date="2021-06" db="EMBL/GenBank/DDBJ databases">
        <title>Complete genome sequence of Nocardioides sp. G188.</title>
        <authorList>
            <person name="Im W.-T."/>
        </authorList>
    </citation>
    <scope>NUCLEOTIDE SEQUENCE</scope>
    <source>
        <strain evidence="2">G188</strain>
    </source>
</reference>
<dbReference type="EMBL" id="CP077062">
    <property type="protein sequence ID" value="QWZ09370.1"/>
    <property type="molecule type" value="Genomic_DNA"/>
</dbReference>
<feature type="transmembrane region" description="Helical" evidence="1">
    <location>
        <begin position="6"/>
        <end position="24"/>
    </location>
</feature>
<keyword evidence="1" id="KW-0472">Membrane</keyword>
<evidence type="ECO:0000256" key="1">
    <source>
        <dbReference type="SAM" id="Phobius"/>
    </source>
</evidence>
<sequence>MAPWWLLLVVAVLVAGGLWLSWTANRLDRMHHRIDVARATLDAQLLRRSGATLELASSEVLDPASRLVLLDAASQARNAGLEDFETAESALSQALRAVFADGPAVQALRDDPAVAPLVDELARDCARVELARRFHNDVVVSARALRSRRRVRWLHLAGRAADLRAVDLDDVPPPGLRAD</sequence>
<proteinExistence type="predicted"/>
<evidence type="ECO:0000313" key="3">
    <source>
        <dbReference type="Proteomes" id="UP000683575"/>
    </source>
</evidence>
<dbReference type="RefSeq" id="WP_216941216.1">
    <property type="nucleotide sequence ID" value="NZ_CP077062.1"/>
</dbReference>
<gene>
    <name evidence="2" type="ORF">KRR39_06235</name>
</gene>
<dbReference type="AlphaFoldDB" id="A0A975T0I0"/>
<dbReference type="Proteomes" id="UP000683575">
    <property type="component" value="Chromosome"/>
</dbReference>
<protein>
    <recommendedName>
        <fullName evidence="4">NUDIX hydrolase</fullName>
    </recommendedName>
</protein>
<organism evidence="2 3">
    <name type="scientific">Nocardioides panacis</name>
    <dbReference type="NCBI Taxonomy" id="2849501"/>
    <lineage>
        <taxon>Bacteria</taxon>
        <taxon>Bacillati</taxon>
        <taxon>Actinomycetota</taxon>
        <taxon>Actinomycetes</taxon>
        <taxon>Propionibacteriales</taxon>
        <taxon>Nocardioidaceae</taxon>
        <taxon>Nocardioides</taxon>
    </lineage>
</organism>
<dbReference type="KEGG" id="nps:KRR39_06235"/>